<dbReference type="PANTHER" id="PTHR30015:SF7">
    <property type="entry name" value="TYPE IV METHYL-DIRECTED RESTRICTION ENZYME ECOKMRR"/>
    <property type="match status" value="1"/>
</dbReference>
<organism evidence="3 4">
    <name type="scientific">Coprococcus intestinihominis</name>
    <dbReference type="NCBI Taxonomy" id="3133154"/>
    <lineage>
        <taxon>Bacteria</taxon>
        <taxon>Bacillati</taxon>
        <taxon>Bacillota</taxon>
        <taxon>Clostridia</taxon>
        <taxon>Lachnospirales</taxon>
        <taxon>Lachnospiraceae</taxon>
        <taxon>Coprococcus</taxon>
    </lineage>
</organism>
<dbReference type="GO" id="GO:0004519">
    <property type="term" value="F:endonuclease activity"/>
    <property type="evidence" value="ECO:0007669"/>
    <property type="project" value="UniProtKB-KW"/>
</dbReference>
<proteinExistence type="predicted"/>
<protein>
    <submittedName>
        <fullName evidence="3">Restriction endonuclease</fullName>
        <ecNumber evidence="3">3.1.21.-</ecNumber>
    </submittedName>
</protein>
<evidence type="ECO:0000313" key="4">
    <source>
        <dbReference type="Proteomes" id="UP001469749"/>
    </source>
</evidence>
<dbReference type="EMBL" id="JBBMEK010000050">
    <property type="protein sequence ID" value="MEQ2364623.1"/>
    <property type="molecule type" value="Genomic_DNA"/>
</dbReference>
<evidence type="ECO:0000259" key="2">
    <source>
        <dbReference type="Pfam" id="PF14338"/>
    </source>
</evidence>
<keyword evidence="3" id="KW-0378">Hydrolase</keyword>
<dbReference type="PANTHER" id="PTHR30015">
    <property type="entry name" value="MRR RESTRICTION SYSTEM PROTEIN"/>
    <property type="match status" value="1"/>
</dbReference>
<dbReference type="GO" id="GO:0016787">
    <property type="term" value="F:hydrolase activity"/>
    <property type="evidence" value="ECO:0007669"/>
    <property type="project" value="UniProtKB-KW"/>
</dbReference>
<accession>A0ABV1B4E3</accession>
<keyword evidence="3" id="KW-0255">Endonuclease</keyword>
<sequence length="298" mass="34404">MAVPKYYEMYHSFLQSLSDGEEHPYSDVKKKVIEDFKLTDIELAELLPSGKQPVFSNRIGWCRTYLKKAGLIESPTKAHFMITKSGREVLKSGKKITNEVLREFPSFVKFIDGDTEKVKDTAEEKDSLNNDETPQETLERVYGELNNVLKDELLTRIHEKSPDFFEKMVVELMEKMGYGRGQITQKSRDEGIDGMVYQDKLGFDVIYIQAKRYDLEKTVGRPELQKFGGAIPEKNAKGLFVTTGRFSPDAQKYANDRHIILIDGQHLAELMIEHDFGVSTEYTYRIKRIDMDVFEEED</sequence>
<evidence type="ECO:0000313" key="3">
    <source>
        <dbReference type="EMBL" id="MEQ2364623.1"/>
    </source>
</evidence>
<feature type="domain" description="Restriction system protein Mrr-like N-terminal" evidence="2">
    <location>
        <begin position="6"/>
        <end position="91"/>
    </location>
</feature>
<dbReference type="Proteomes" id="UP001469749">
    <property type="component" value="Unassembled WGS sequence"/>
</dbReference>
<dbReference type="EC" id="3.1.21.-" evidence="3"/>
<dbReference type="InterPro" id="IPR007560">
    <property type="entry name" value="Restrct_endonuc_IV_Mrr"/>
</dbReference>
<dbReference type="Pfam" id="PF14338">
    <property type="entry name" value="Mrr_N"/>
    <property type="match status" value="1"/>
</dbReference>
<comment type="caution">
    <text evidence="3">The sequence shown here is derived from an EMBL/GenBank/DDBJ whole genome shotgun (WGS) entry which is preliminary data.</text>
</comment>
<dbReference type="Pfam" id="PF04471">
    <property type="entry name" value="Mrr_cat"/>
    <property type="match status" value="1"/>
</dbReference>
<feature type="domain" description="Restriction endonuclease type IV Mrr" evidence="1">
    <location>
        <begin position="159"/>
        <end position="271"/>
    </location>
</feature>
<evidence type="ECO:0000259" key="1">
    <source>
        <dbReference type="Pfam" id="PF04471"/>
    </source>
</evidence>
<keyword evidence="4" id="KW-1185">Reference proteome</keyword>
<keyword evidence="3" id="KW-0540">Nuclease</keyword>
<dbReference type="SUPFAM" id="SSF52980">
    <property type="entry name" value="Restriction endonuclease-like"/>
    <property type="match status" value="1"/>
</dbReference>
<gene>
    <name evidence="3" type="ORF">WMO25_05870</name>
</gene>
<name>A0ABV1B4E3_9FIRM</name>
<dbReference type="Gene3D" id="3.40.1350.10">
    <property type="match status" value="1"/>
</dbReference>
<dbReference type="RefSeq" id="WP_349084554.1">
    <property type="nucleotide sequence ID" value="NZ_JBBMEK010000050.1"/>
</dbReference>
<dbReference type="InterPro" id="IPR011335">
    <property type="entry name" value="Restrct_endonuc-II-like"/>
</dbReference>
<reference evidence="3 4" key="1">
    <citation type="submission" date="2024-03" db="EMBL/GenBank/DDBJ databases">
        <title>Human intestinal bacterial collection.</title>
        <authorList>
            <person name="Pauvert C."/>
            <person name="Hitch T.C.A."/>
            <person name="Clavel T."/>
        </authorList>
    </citation>
    <scope>NUCLEOTIDE SEQUENCE [LARGE SCALE GENOMIC DNA]</scope>
    <source>
        <strain evidence="3 4">CLA-AA-H190</strain>
    </source>
</reference>
<dbReference type="InterPro" id="IPR025745">
    <property type="entry name" value="Mrr-like_N_dom"/>
</dbReference>
<dbReference type="InterPro" id="IPR052906">
    <property type="entry name" value="Type_IV_Methyl-Rstrct_Enzyme"/>
</dbReference>
<dbReference type="InterPro" id="IPR011856">
    <property type="entry name" value="tRNA_endonuc-like_dom_sf"/>
</dbReference>